<evidence type="ECO:0000256" key="10">
    <source>
        <dbReference type="ARBA" id="ARBA00023455"/>
    </source>
</evidence>
<keyword evidence="2" id="KW-0813">Transport</keyword>
<dbReference type="Pfam" id="PF00005">
    <property type="entry name" value="ABC_tran"/>
    <property type="match status" value="1"/>
</dbReference>
<feature type="compositionally biased region" description="Low complexity" evidence="11">
    <location>
        <begin position="598"/>
        <end position="612"/>
    </location>
</feature>
<dbReference type="PROSITE" id="PS00211">
    <property type="entry name" value="ABC_TRANSPORTER_1"/>
    <property type="match status" value="1"/>
</dbReference>
<dbReference type="InterPro" id="IPR011527">
    <property type="entry name" value="ABC1_TM_dom"/>
</dbReference>
<keyword evidence="7 15" id="KW-0067">ATP-binding</keyword>
<proteinExistence type="inferred from homology"/>
<dbReference type="AlphaFoldDB" id="A0A7W5TQ93"/>
<feature type="transmembrane region" description="Helical" evidence="12">
    <location>
        <begin position="273"/>
        <end position="290"/>
    </location>
</feature>
<evidence type="ECO:0000256" key="7">
    <source>
        <dbReference type="ARBA" id="ARBA00022840"/>
    </source>
</evidence>
<evidence type="ECO:0000256" key="1">
    <source>
        <dbReference type="ARBA" id="ARBA00004429"/>
    </source>
</evidence>
<accession>A0A7W5TQ93</accession>
<evidence type="ECO:0000256" key="12">
    <source>
        <dbReference type="SAM" id="Phobius"/>
    </source>
</evidence>
<dbReference type="SUPFAM" id="SSF52540">
    <property type="entry name" value="P-loop containing nucleoside triphosphate hydrolases"/>
    <property type="match status" value="1"/>
</dbReference>
<feature type="region of interest" description="Disordered" evidence="11">
    <location>
        <begin position="598"/>
        <end position="643"/>
    </location>
</feature>
<dbReference type="GO" id="GO:0005524">
    <property type="term" value="F:ATP binding"/>
    <property type="evidence" value="ECO:0007669"/>
    <property type="project" value="UniProtKB-KW"/>
</dbReference>
<feature type="domain" description="ABC transporter" evidence="13">
    <location>
        <begin position="362"/>
        <end position="596"/>
    </location>
</feature>
<comment type="similarity">
    <text evidence="10">Belongs to the ABC transporter superfamily. Siderophore-Fe(3+) uptake transporter (SIUT) (TC 3.A.1.21) family.</text>
</comment>
<evidence type="ECO:0000313" key="16">
    <source>
        <dbReference type="Proteomes" id="UP000547528"/>
    </source>
</evidence>
<protein>
    <submittedName>
        <fullName evidence="15">ATP-binding cassette subfamily B protein</fullName>
    </submittedName>
</protein>
<dbReference type="PANTHER" id="PTHR43394">
    <property type="entry name" value="ATP-DEPENDENT PERMEASE MDL1, MITOCHONDRIAL"/>
    <property type="match status" value="1"/>
</dbReference>
<dbReference type="PROSITE" id="PS50893">
    <property type="entry name" value="ABC_TRANSPORTER_2"/>
    <property type="match status" value="1"/>
</dbReference>
<keyword evidence="5 12" id="KW-0812">Transmembrane</keyword>
<comment type="subcellular location">
    <subcellularLocation>
        <location evidence="1">Cell inner membrane</location>
        <topology evidence="1">Multi-pass membrane protein</topology>
    </subcellularLocation>
</comment>
<dbReference type="GO" id="GO:0005886">
    <property type="term" value="C:plasma membrane"/>
    <property type="evidence" value="ECO:0007669"/>
    <property type="project" value="UniProtKB-SubCell"/>
</dbReference>
<sequence length="656" mass="69672">MASKKESKIHRESLLRTVKMLLPFVKRHKLLVTLGLLALMGDVVFRILEPWPVKYAVDTVSEALGAEVSDVAATDENVGQLIAFWAVALALIVGGRAACNYASTIAFARTGVKVVAALRVRVFAHIQALSLRYHSKASVGDTSQRLVGDMGRLQEVAVTAGLPLAGNLLTLVTLFVVVIVLNPMLAVIVLVTGIAYLLVSRSLSPQITSASRDTRKGEGRLVGDAAEALAAIRVVQAYGLEDTVASGFAAGNNTAVKAGIRARRLAARLERSTDVFVGVATAVVLGFGGWQVLAGIMTPGDMVLFLMYLKVAMKPLRDMAKYTGRIARATASGERIADLLDEPIEIQDPPDPMPMRQVSGDIRFWNVSAADGRGVPLFEDLNLHIPAGQRVGLLGPSGAGKSTLTGYLMRLADPDSGSVLVDGYSTRSVAKSQLRANIAVLLQESVLFSTSIADNIRHGRPDATDEEVVAAARRAGAHQFIMSLPDEYQTVLGNRGDTLSGGQRQRVAIARALIREAPIVLLDEPTTGLDPASKSLVETSLRELTRGRTTVAITHDLSMIQSLDRVLWLQHGTIIEDGAPEQLLTDPDSQLAQWAATQRGAAEAGAQTASGQVAVPQPDAAEPDADEPGGSDPSALRPSLPSAHDVLIPARRVISA</sequence>
<keyword evidence="3" id="KW-1003">Cell membrane</keyword>
<dbReference type="EMBL" id="JACIBT010000003">
    <property type="protein sequence ID" value="MBB3667706.1"/>
    <property type="molecule type" value="Genomic_DNA"/>
</dbReference>
<keyword evidence="8 12" id="KW-1133">Transmembrane helix</keyword>
<dbReference type="InterPro" id="IPR039421">
    <property type="entry name" value="Type_1_exporter"/>
</dbReference>
<dbReference type="SUPFAM" id="SSF90123">
    <property type="entry name" value="ABC transporter transmembrane region"/>
    <property type="match status" value="1"/>
</dbReference>
<gene>
    <name evidence="15" type="ORF">FHX47_001327</name>
</gene>
<comment type="caution">
    <text evidence="15">The sequence shown here is derived from an EMBL/GenBank/DDBJ whole genome shotgun (WGS) entry which is preliminary data.</text>
</comment>
<evidence type="ECO:0000256" key="9">
    <source>
        <dbReference type="ARBA" id="ARBA00023136"/>
    </source>
</evidence>
<dbReference type="Gene3D" id="3.40.50.300">
    <property type="entry name" value="P-loop containing nucleotide triphosphate hydrolases"/>
    <property type="match status" value="1"/>
</dbReference>
<feature type="transmembrane region" description="Helical" evidence="12">
    <location>
        <begin position="171"/>
        <end position="199"/>
    </location>
</feature>
<dbReference type="Proteomes" id="UP000547528">
    <property type="component" value="Unassembled WGS sequence"/>
</dbReference>
<keyword evidence="16" id="KW-1185">Reference proteome</keyword>
<dbReference type="Pfam" id="PF00664">
    <property type="entry name" value="ABC_membrane"/>
    <property type="match status" value="1"/>
</dbReference>
<evidence type="ECO:0000313" key="15">
    <source>
        <dbReference type="EMBL" id="MBB3667706.1"/>
    </source>
</evidence>
<feature type="domain" description="ABC transmembrane type-1" evidence="14">
    <location>
        <begin position="34"/>
        <end position="328"/>
    </location>
</feature>
<evidence type="ECO:0000256" key="8">
    <source>
        <dbReference type="ARBA" id="ARBA00022989"/>
    </source>
</evidence>
<evidence type="ECO:0000256" key="6">
    <source>
        <dbReference type="ARBA" id="ARBA00022741"/>
    </source>
</evidence>
<evidence type="ECO:0000256" key="11">
    <source>
        <dbReference type="SAM" id="MobiDB-lite"/>
    </source>
</evidence>
<dbReference type="PANTHER" id="PTHR43394:SF1">
    <property type="entry name" value="ATP-BINDING CASSETTE SUB-FAMILY B MEMBER 10, MITOCHONDRIAL"/>
    <property type="match status" value="1"/>
</dbReference>
<evidence type="ECO:0000259" key="14">
    <source>
        <dbReference type="PROSITE" id="PS50929"/>
    </source>
</evidence>
<evidence type="ECO:0000256" key="3">
    <source>
        <dbReference type="ARBA" id="ARBA00022475"/>
    </source>
</evidence>
<reference evidence="15 16" key="1">
    <citation type="submission" date="2020-08" db="EMBL/GenBank/DDBJ databases">
        <title>Sequencing the genomes of 1000 actinobacteria strains.</title>
        <authorList>
            <person name="Klenk H.-P."/>
        </authorList>
    </citation>
    <scope>NUCLEOTIDE SEQUENCE [LARGE SCALE GENOMIC DNA]</scope>
    <source>
        <strain evidence="15 16">DSM 28238</strain>
    </source>
</reference>
<dbReference type="InterPro" id="IPR036640">
    <property type="entry name" value="ABC1_TM_sf"/>
</dbReference>
<dbReference type="CDD" id="cd18564">
    <property type="entry name" value="ABC_6TM_exporter_like"/>
    <property type="match status" value="1"/>
</dbReference>
<keyword evidence="6" id="KW-0547">Nucleotide-binding</keyword>
<dbReference type="PROSITE" id="PS50929">
    <property type="entry name" value="ABC_TM1F"/>
    <property type="match status" value="1"/>
</dbReference>
<keyword evidence="9 12" id="KW-0472">Membrane</keyword>
<organism evidence="15 16">
    <name type="scientific">Garicola koreensis</name>
    <dbReference type="NCBI Taxonomy" id="1262554"/>
    <lineage>
        <taxon>Bacteria</taxon>
        <taxon>Bacillati</taxon>
        <taxon>Actinomycetota</taxon>
        <taxon>Actinomycetes</taxon>
        <taxon>Micrococcales</taxon>
        <taxon>Micrococcaceae</taxon>
        <taxon>Garicola</taxon>
    </lineage>
</organism>
<dbReference type="InterPro" id="IPR003593">
    <property type="entry name" value="AAA+_ATPase"/>
</dbReference>
<dbReference type="InterPro" id="IPR003439">
    <property type="entry name" value="ABC_transporter-like_ATP-bd"/>
</dbReference>
<dbReference type="FunFam" id="3.40.50.300:FF:000221">
    <property type="entry name" value="Multidrug ABC transporter ATP-binding protein"/>
    <property type="match status" value="1"/>
</dbReference>
<evidence type="ECO:0000256" key="5">
    <source>
        <dbReference type="ARBA" id="ARBA00022692"/>
    </source>
</evidence>
<evidence type="ECO:0000256" key="2">
    <source>
        <dbReference type="ARBA" id="ARBA00022448"/>
    </source>
</evidence>
<dbReference type="GO" id="GO:0015421">
    <property type="term" value="F:ABC-type oligopeptide transporter activity"/>
    <property type="evidence" value="ECO:0007669"/>
    <property type="project" value="TreeGrafter"/>
</dbReference>
<dbReference type="InterPro" id="IPR027417">
    <property type="entry name" value="P-loop_NTPase"/>
</dbReference>
<dbReference type="GO" id="GO:0016887">
    <property type="term" value="F:ATP hydrolysis activity"/>
    <property type="evidence" value="ECO:0007669"/>
    <property type="project" value="InterPro"/>
</dbReference>
<evidence type="ECO:0000256" key="4">
    <source>
        <dbReference type="ARBA" id="ARBA00022519"/>
    </source>
</evidence>
<keyword evidence="4" id="KW-0997">Cell inner membrane</keyword>
<name>A0A7W5TQ93_9MICC</name>
<dbReference type="InterPro" id="IPR017871">
    <property type="entry name" value="ABC_transporter-like_CS"/>
</dbReference>
<dbReference type="Gene3D" id="1.20.1560.10">
    <property type="entry name" value="ABC transporter type 1, transmembrane domain"/>
    <property type="match status" value="1"/>
</dbReference>
<dbReference type="SMART" id="SM00382">
    <property type="entry name" value="AAA"/>
    <property type="match status" value="1"/>
</dbReference>
<evidence type="ECO:0000259" key="13">
    <source>
        <dbReference type="PROSITE" id="PS50893"/>
    </source>
</evidence>
<dbReference type="RefSeq" id="WP_183358130.1">
    <property type="nucleotide sequence ID" value="NZ_BAABKR010000001.1"/>
</dbReference>